<feature type="transmembrane region" description="Helical" evidence="7">
    <location>
        <begin position="211"/>
        <end position="228"/>
    </location>
</feature>
<dbReference type="Proteomes" id="UP000588083">
    <property type="component" value="Unassembled WGS sequence"/>
</dbReference>
<accession>A0A6V8PDD4</accession>
<proteinExistence type="inferred from homology"/>
<comment type="subunit">
    <text evidence="7">The Tat system comprises two distinct complexes: a TatABC complex, containing multiple copies of TatA, TatB and TatC subunits, and a separate TatA complex, containing only TatA subunits. Substrates initially bind to the TatABC complex, which probably triggers association of the separate TatA complex to form the active translocon.</text>
</comment>
<dbReference type="GO" id="GO:0009977">
    <property type="term" value="F:proton motive force dependent protein transmembrane transporter activity"/>
    <property type="evidence" value="ECO:0007669"/>
    <property type="project" value="TreeGrafter"/>
</dbReference>
<gene>
    <name evidence="7" type="primary">tatC</name>
    <name evidence="9" type="ORF">HKBW3S34_01010</name>
</gene>
<evidence type="ECO:0000256" key="2">
    <source>
        <dbReference type="ARBA" id="ARBA00022692"/>
    </source>
</evidence>
<protein>
    <recommendedName>
        <fullName evidence="7">Sec-independent protein translocase protein TatC</fullName>
    </recommendedName>
</protein>
<dbReference type="RefSeq" id="WP_176237961.1">
    <property type="nucleotide sequence ID" value="NZ_BLRZ01000041.1"/>
</dbReference>
<dbReference type="PANTHER" id="PTHR30371:SF0">
    <property type="entry name" value="SEC-INDEPENDENT PROTEIN TRANSLOCASE PROTEIN TATC, CHLOROPLASTIC-RELATED"/>
    <property type="match status" value="1"/>
</dbReference>
<feature type="transmembrane region" description="Helical" evidence="7">
    <location>
        <begin position="234"/>
        <end position="253"/>
    </location>
</feature>
<evidence type="ECO:0000256" key="8">
    <source>
        <dbReference type="SAM" id="MobiDB-lite"/>
    </source>
</evidence>
<feature type="transmembrane region" description="Helical" evidence="7">
    <location>
        <begin position="175"/>
        <end position="199"/>
    </location>
</feature>
<dbReference type="Pfam" id="PF00902">
    <property type="entry name" value="TatC"/>
    <property type="match status" value="1"/>
</dbReference>
<keyword evidence="10" id="KW-1185">Reference proteome</keyword>
<dbReference type="PANTHER" id="PTHR30371">
    <property type="entry name" value="SEC-INDEPENDENT PROTEIN TRANSLOCASE PROTEIN TATC"/>
    <property type="match status" value="1"/>
</dbReference>
<evidence type="ECO:0000313" key="9">
    <source>
        <dbReference type="EMBL" id="GFP30090.1"/>
    </source>
</evidence>
<keyword evidence="5 7" id="KW-0811">Translocation</keyword>
<sequence length="267" mass="30183">MNEEKIPQEAEDQEDNNDDSDEATLDRPMTIIEHLEELRRRLIICIVVLAVSAMVAYPLHGYILRLLMVPAGKINLNVLEVTEAFKVSILLSLFTGVVISFPVLAYQILKFVLPALKRRERRLLVPLVILFFVLFLGGVVFSYFNLLPVAIGWLLNQGQGLELTLSVSRYVSFVGWFLLASGVAFELPLVLLALIKVGLVDRRALRKQWQVAYMVILLLAAILTPDWSPITMMVLALPMIVLYELALLLARFFRSPGDVKLKNDHSR</sequence>
<dbReference type="InterPro" id="IPR002033">
    <property type="entry name" value="TatC"/>
</dbReference>
<dbReference type="AlphaFoldDB" id="A0A6V8PDD4"/>
<dbReference type="EMBL" id="BLRZ01000041">
    <property type="protein sequence ID" value="GFP30090.1"/>
    <property type="molecule type" value="Genomic_DNA"/>
</dbReference>
<keyword evidence="2 7" id="KW-0812">Transmembrane</keyword>
<keyword evidence="7" id="KW-1003">Cell membrane</keyword>
<organism evidence="9 10">
    <name type="scientific">Candidatus Hakubella thermalkaliphila</name>
    <dbReference type="NCBI Taxonomy" id="2754717"/>
    <lineage>
        <taxon>Bacteria</taxon>
        <taxon>Bacillati</taxon>
        <taxon>Actinomycetota</taxon>
        <taxon>Actinomycetota incertae sedis</taxon>
        <taxon>Candidatus Hakubellales</taxon>
        <taxon>Candidatus Hakubellaceae</taxon>
        <taxon>Candidatus Hakubella</taxon>
    </lineage>
</organism>
<evidence type="ECO:0000256" key="6">
    <source>
        <dbReference type="ARBA" id="ARBA00023136"/>
    </source>
</evidence>
<feature type="transmembrane region" description="Helical" evidence="7">
    <location>
        <begin position="127"/>
        <end position="155"/>
    </location>
</feature>
<dbReference type="HAMAP" id="MF_00902">
    <property type="entry name" value="TatC"/>
    <property type="match status" value="1"/>
</dbReference>
<keyword evidence="3 7" id="KW-0653">Protein transport</keyword>
<feature type="transmembrane region" description="Helical" evidence="7">
    <location>
        <begin position="84"/>
        <end position="106"/>
    </location>
</feature>
<feature type="transmembrane region" description="Helical" evidence="7">
    <location>
        <begin position="42"/>
        <end position="64"/>
    </location>
</feature>
<evidence type="ECO:0000256" key="5">
    <source>
        <dbReference type="ARBA" id="ARBA00023010"/>
    </source>
</evidence>
<dbReference type="PRINTS" id="PR01840">
    <property type="entry name" value="TATCFAMILY"/>
</dbReference>
<dbReference type="GO" id="GO:0065002">
    <property type="term" value="P:intracellular protein transmembrane transport"/>
    <property type="evidence" value="ECO:0007669"/>
    <property type="project" value="TreeGrafter"/>
</dbReference>
<dbReference type="GO" id="GO:0043953">
    <property type="term" value="P:protein transport by the Tat complex"/>
    <property type="evidence" value="ECO:0007669"/>
    <property type="project" value="UniProtKB-UniRule"/>
</dbReference>
<comment type="similarity">
    <text evidence="7">Belongs to the TatC family.</text>
</comment>
<dbReference type="NCBIfam" id="TIGR00945">
    <property type="entry name" value="tatC"/>
    <property type="match status" value="1"/>
</dbReference>
<reference evidence="9 10" key="1">
    <citation type="journal article" date="2020" name="Front. Microbiol.">
        <title>Single-cell genomics of novel Actinobacteria with the Wood-Ljungdahl pathway discovered in a serpentinizing system.</title>
        <authorList>
            <person name="Merino N."/>
            <person name="Kawai M."/>
            <person name="Boyd E.S."/>
            <person name="Colman D.R."/>
            <person name="McGlynn S.E."/>
            <person name="Nealson K.H."/>
            <person name="Kurokawa K."/>
            <person name="Hongoh Y."/>
        </authorList>
    </citation>
    <scope>NUCLEOTIDE SEQUENCE [LARGE SCALE GENOMIC DNA]</scope>
    <source>
        <strain evidence="9 10">S34</strain>
    </source>
</reference>
<keyword evidence="7" id="KW-0813">Transport</keyword>
<dbReference type="GO" id="GO:0033281">
    <property type="term" value="C:TAT protein transport complex"/>
    <property type="evidence" value="ECO:0007669"/>
    <property type="project" value="UniProtKB-UniRule"/>
</dbReference>
<keyword evidence="6 7" id="KW-0472">Membrane</keyword>
<keyword evidence="4 7" id="KW-1133">Transmembrane helix</keyword>
<evidence type="ECO:0000256" key="3">
    <source>
        <dbReference type="ARBA" id="ARBA00022927"/>
    </source>
</evidence>
<comment type="caution">
    <text evidence="9">The sequence shown here is derived from an EMBL/GenBank/DDBJ whole genome shotgun (WGS) entry which is preliminary data.</text>
</comment>
<feature type="region of interest" description="Disordered" evidence="8">
    <location>
        <begin position="1"/>
        <end position="23"/>
    </location>
</feature>
<evidence type="ECO:0000256" key="1">
    <source>
        <dbReference type="ARBA" id="ARBA00004141"/>
    </source>
</evidence>
<evidence type="ECO:0000256" key="4">
    <source>
        <dbReference type="ARBA" id="ARBA00022989"/>
    </source>
</evidence>
<evidence type="ECO:0000256" key="7">
    <source>
        <dbReference type="HAMAP-Rule" id="MF_00902"/>
    </source>
</evidence>
<comment type="subcellular location">
    <subcellularLocation>
        <location evidence="7">Cell membrane</location>
        <topology evidence="7">Multi-pass membrane protein</topology>
    </subcellularLocation>
    <subcellularLocation>
        <location evidence="1">Membrane</location>
        <topology evidence="1">Multi-pass membrane protein</topology>
    </subcellularLocation>
</comment>
<comment type="function">
    <text evidence="7">Part of the twin-arginine translocation (Tat) system that transports large folded proteins containing a characteristic twin-arginine motif in their signal peptide across membranes. Together with TatB, TatC is part of a receptor directly interacting with Tat signal peptides.</text>
</comment>
<evidence type="ECO:0000313" key="10">
    <source>
        <dbReference type="Proteomes" id="UP000588083"/>
    </source>
</evidence>
<feature type="compositionally biased region" description="Acidic residues" evidence="8">
    <location>
        <begin position="9"/>
        <end position="23"/>
    </location>
</feature>
<name>A0A6V8PDD4_9ACTN</name>